<dbReference type="OrthoDB" id="6464136at2759"/>
<proteinExistence type="predicted"/>
<name>A0A8X6U5V0_NEPPI</name>
<accession>A0A8X6U5V0</accession>
<organism evidence="1 2">
    <name type="scientific">Nephila pilipes</name>
    <name type="common">Giant wood spider</name>
    <name type="synonym">Nephila maculata</name>
    <dbReference type="NCBI Taxonomy" id="299642"/>
    <lineage>
        <taxon>Eukaryota</taxon>
        <taxon>Metazoa</taxon>
        <taxon>Ecdysozoa</taxon>
        <taxon>Arthropoda</taxon>
        <taxon>Chelicerata</taxon>
        <taxon>Arachnida</taxon>
        <taxon>Araneae</taxon>
        <taxon>Araneomorphae</taxon>
        <taxon>Entelegynae</taxon>
        <taxon>Araneoidea</taxon>
        <taxon>Nephilidae</taxon>
        <taxon>Nephila</taxon>
    </lineage>
</organism>
<evidence type="ECO:0000313" key="1">
    <source>
        <dbReference type="EMBL" id="GFT94715.1"/>
    </source>
</evidence>
<dbReference type="AlphaFoldDB" id="A0A8X6U5V0"/>
<dbReference type="EMBL" id="BMAW01025966">
    <property type="protein sequence ID" value="GFT94715.1"/>
    <property type="molecule type" value="Genomic_DNA"/>
</dbReference>
<protein>
    <submittedName>
        <fullName evidence="1">Uncharacterized protein</fullName>
    </submittedName>
</protein>
<comment type="caution">
    <text evidence="1">The sequence shown here is derived from an EMBL/GenBank/DDBJ whole genome shotgun (WGS) entry which is preliminary data.</text>
</comment>
<keyword evidence="2" id="KW-1185">Reference proteome</keyword>
<evidence type="ECO:0000313" key="2">
    <source>
        <dbReference type="Proteomes" id="UP000887013"/>
    </source>
</evidence>
<gene>
    <name evidence="1" type="ORF">NPIL_88261</name>
</gene>
<dbReference type="Proteomes" id="UP000887013">
    <property type="component" value="Unassembled WGS sequence"/>
</dbReference>
<sequence>MLDYVFEVSFYVVSCGMAMIDKFDLDFFLQISACVMFIEIARHCFTMILDYIKVERETLILDQEMEVVEKKGKIPIVHSLMVYKMCEGLGINAQIAPAEDRKTWIRNFSEQPKCVTPTVASKIKEQKNILKTPKVIPVVKSASVFTFCTALGIEAILDPLQD</sequence>
<reference evidence="1" key="1">
    <citation type="submission" date="2020-08" db="EMBL/GenBank/DDBJ databases">
        <title>Multicomponent nature underlies the extraordinary mechanical properties of spider dragline silk.</title>
        <authorList>
            <person name="Kono N."/>
            <person name="Nakamura H."/>
            <person name="Mori M."/>
            <person name="Yoshida Y."/>
            <person name="Ohtoshi R."/>
            <person name="Malay A.D."/>
            <person name="Moran D.A.P."/>
            <person name="Tomita M."/>
            <person name="Numata K."/>
            <person name="Arakawa K."/>
        </authorList>
    </citation>
    <scope>NUCLEOTIDE SEQUENCE</scope>
</reference>